<protein>
    <submittedName>
        <fullName evidence="2">Uncharacterized protein</fullName>
    </submittedName>
</protein>
<name>A0ABQ9IE82_9NEOP</name>
<gene>
    <name evidence="2" type="ORF">PR048_000283</name>
</gene>
<comment type="caution">
    <text evidence="2">The sequence shown here is derived from an EMBL/GenBank/DDBJ whole genome shotgun (WGS) entry which is preliminary data.</text>
</comment>
<sequence length="921" mass="101456">MPLCLSSCPQCKSGKVYEPADGRRSLILRLKTKLFRSHAGKRAQNDYYTIFSVLAGKLSDLKHCCMTEKAIPARITARLHSPMHTGSSAVCSLAIAPTPGSNGIRRVFPCKSDIGSEVFRAGLINCDPIAKFYYTSSSQGTKFLRAAPEPVLTSKLARFASIMEVAYFAAHQEWRDLGRLSYIEVLRADEVEAMRVRSGTGMRGRGGVVGEWISPRKYANQQHRPARSPSAKIREWPGRVDFELSLVRLRRYMISIQAVRKFNAQIAGETLMRNAGRPRSVRTIRLEEVIGQHISDMSSTRIASRSFGVQFTNNLYVMGRDREFRVQYEHDRHVRRSCNFSFCRPYARSIPYFSSFGDQGDTMAVLVTVGHNVPIEVKKGTSDSDFEGWPSRKSFRDKPLSLSHGWQGSSSADDRSKSCLVTRARPANARGKNVSLMEIRCRRGIVPQQTCSERRLLVLSAPLASGRFNDESLLPSFRTLPPPPPPPPHSQSSITPPRHVTLPRFLSERERGGGANVWGFTCSPPLGGRQGVRISPGHNEGQFLPNPVKQGEPVSIPGRATPGFPQVGIAPDDAAVLGGFFLGRSRFPPPLHSGAAPFRHHFTVVGSHVSLNSTSAFALYHCTCTLIRQRRNFIAVPLQYVHLFTDWMLEARGMRAFDWFSRSAEDYVLDEMIGADCEEIWAPALNIDVSRADEGEARKPVDRIRKSGAIPAGNRTRFAQEGGEQSNHHITAARNRLEISILASHQGDPGSIPGFSHVGIVPNDAVGRRVFSGIPVSPALTPNSLQSPSSALKTSILRAVQISSSLTHQLYDTCPKDSDFSVRGGYTTAFSHRSGINIGHSVQPRHQSHVNLHKERKIGGSKGGERLPPPPPPRAQRHPVLEKGNSRECPKSSVGTQAGSEPTAENVSALARETEDTETSI</sequence>
<evidence type="ECO:0000256" key="1">
    <source>
        <dbReference type="SAM" id="MobiDB-lite"/>
    </source>
</evidence>
<evidence type="ECO:0000313" key="2">
    <source>
        <dbReference type="EMBL" id="KAJ8894975.1"/>
    </source>
</evidence>
<proteinExistence type="predicted"/>
<feature type="compositionally biased region" description="Pro residues" evidence="1">
    <location>
        <begin position="480"/>
        <end position="489"/>
    </location>
</feature>
<feature type="compositionally biased region" description="Basic and acidic residues" evidence="1">
    <location>
        <begin position="879"/>
        <end position="890"/>
    </location>
</feature>
<feature type="compositionally biased region" description="Polar residues" evidence="1">
    <location>
        <begin position="893"/>
        <end position="906"/>
    </location>
</feature>
<accession>A0ABQ9IE82</accession>
<reference evidence="2 3" key="1">
    <citation type="submission" date="2023-02" db="EMBL/GenBank/DDBJ databases">
        <title>LHISI_Scaffold_Assembly.</title>
        <authorList>
            <person name="Stuart O.P."/>
            <person name="Cleave R."/>
            <person name="Magrath M.J.L."/>
            <person name="Mikheyev A.S."/>
        </authorList>
    </citation>
    <scope>NUCLEOTIDE SEQUENCE [LARGE SCALE GENOMIC DNA]</scope>
    <source>
        <strain evidence="2">Daus_M_001</strain>
        <tissue evidence="2">Leg muscle</tissue>
    </source>
</reference>
<dbReference type="EMBL" id="JARBHB010000001">
    <property type="protein sequence ID" value="KAJ8894975.1"/>
    <property type="molecule type" value="Genomic_DNA"/>
</dbReference>
<dbReference type="Proteomes" id="UP001159363">
    <property type="component" value="Chromosome 1"/>
</dbReference>
<feature type="region of interest" description="Disordered" evidence="1">
    <location>
        <begin position="395"/>
        <end position="418"/>
    </location>
</feature>
<feature type="region of interest" description="Disordered" evidence="1">
    <location>
        <begin position="474"/>
        <end position="498"/>
    </location>
</feature>
<organism evidence="2 3">
    <name type="scientific">Dryococelus australis</name>
    <dbReference type="NCBI Taxonomy" id="614101"/>
    <lineage>
        <taxon>Eukaryota</taxon>
        <taxon>Metazoa</taxon>
        <taxon>Ecdysozoa</taxon>
        <taxon>Arthropoda</taxon>
        <taxon>Hexapoda</taxon>
        <taxon>Insecta</taxon>
        <taxon>Pterygota</taxon>
        <taxon>Neoptera</taxon>
        <taxon>Polyneoptera</taxon>
        <taxon>Phasmatodea</taxon>
        <taxon>Verophasmatodea</taxon>
        <taxon>Anareolatae</taxon>
        <taxon>Phasmatidae</taxon>
        <taxon>Eurycanthinae</taxon>
        <taxon>Dryococelus</taxon>
    </lineage>
</organism>
<keyword evidence="3" id="KW-1185">Reference proteome</keyword>
<feature type="region of interest" description="Disordered" evidence="1">
    <location>
        <begin position="858"/>
        <end position="921"/>
    </location>
</feature>
<evidence type="ECO:0000313" key="3">
    <source>
        <dbReference type="Proteomes" id="UP001159363"/>
    </source>
</evidence>